<feature type="non-terminal residue" evidence="4">
    <location>
        <position position="219"/>
    </location>
</feature>
<accession>A0A382NSX5</accession>
<gene>
    <name evidence="4" type="ORF">METZ01_LOCUS316289</name>
</gene>
<keyword evidence="1" id="KW-0808">Transferase</keyword>
<dbReference type="Pfam" id="PF00370">
    <property type="entry name" value="FGGY_N"/>
    <property type="match status" value="1"/>
</dbReference>
<dbReference type="Gene3D" id="3.30.420.40">
    <property type="match status" value="1"/>
</dbReference>
<dbReference type="InterPro" id="IPR018483">
    <property type="entry name" value="Carb_kinase_FGGY_CS"/>
</dbReference>
<evidence type="ECO:0000256" key="2">
    <source>
        <dbReference type="ARBA" id="ARBA00022777"/>
    </source>
</evidence>
<dbReference type="PANTHER" id="PTHR43095:SF5">
    <property type="entry name" value="XYLULOSE KINASE"/>
    <property type="match status" value="1"/>
</dbReference>
<dbReference type="SUPFAM" id="SSF53067">
    <property type="entry name" value="Actin-like ATPase domain"/>
    <property type="match status" value="1"/>
</dbReference>
<dbReference type="EMBL" id="UINC01102092">
    <property type="protein sequence ID" value="SVC63435.1"/>
    <property type="molecule type" value="Genomic_DNA"/>
</dbReference>
<dbReference type="GO" id="GO:0005975">
    <property type="term" value="P:carbohydrate metabolic process"/>
    <property type="evidence" value="ECO:0007669"/>
    <property type="project" value="InterPro"/>
</dbReference>
<dbReference type="InterPro" id="IPR043129">
    <property type="entry name" value="ATPase_NBD"/>
</dbReference>
<dbReference type="InterPro" id="IPR018484">
    <property type="entry name" value="FGGY_N"/>
</dbReference>
<reference evidence="4" key="1">
    <citation type="submission" date="2018-05" db="EMBL/GenBank/DDBJ databases">
        <authorList>
            <person name="Lanie J.A."/>
            <person name="Ng W.-L."/>
            <person name="Kazmierczak K.M."/>
            <person name="Andrzejewski T.M."/>
            <person name="Davidsen T.M."/>
            <person name="Wayne K.J."/>
            <person name="Tettelin H."/>
            <person name="Glass J.I."/>
            <person name="Rusch D."/>
            <person name="Podicherti R."/>
            <person name="Tsui H.-C.T."/>
            <person name="Winkler M.E."/>
        </authorList>
    </citation>
    <scope>NUCLEOTIDE SEQUENCE</scope>
</reference>
<dbReference type="InterPro" id="IPR050406">
    <property type="entry name" value="FGGY_Carb_Kinase"/>
</dbReference>
<dbReference type="GO" id="GO:0016773">
    <property type="term" value="F:phosphotransferase activity, alcohol group as acceptor"/>
    <property type="evidence" value="ECO:0007669"/>
    <property type="project" value="InterPro"/>
</dbReference>
<dbReference type="PANTHER" id="PTHR43095">
    <property type="entry name" value="SUGAR KINASE"/>
    <property type="match status" value="1"/>
</dbReference>
<evidence type="ECO:0000259" key="3">
    <source>
        <dbReference type="Pfam" id="PF00370"/>
    </source>
</evidence>
<feature type="domain" description="Carbohydrate kinase FGGY N-terminal" evidence="3">
    <location>
        <begin position="7"/>
        <end position="219"/>
    </location>
</feature>
<evidence type="ECO:0000256" key="1">
    <source>
        <dbReference type="ARBA" id="ARBA00022679"/>
    </source>
</evidence>
<organism evidence="4">
    <name type="scientific">marine metagenome</name>
    <dbReference type="NCBI Taxonomy" id="408172"/>
    <lineage>
        <taxon>unclassified sequences</taxon>
        <taxon>metagenomes</taxon>
        <taxon>ecological metagenomes</taxon>
    </lineage>
</organism>
<name>A0A382NSX5_9ZZZZ</name>
<dbReference type="GO" id="GO:0016301">
    <property type="term" value="F:kinase activity"/>
    <property type="evidence" value="ECO:0007669"/>
    <property type="project" value="UniProtKB-KW"/>
</dbReference>
<dbReference type="PROSITE" id="PS00933">
    <property type="entry name" value="FGGY_KINASES_1"/>
    <property type="match status" value="1"/>
</dbReference>
<evidence type="ECO:0000313" key="4">
    <source>
        <dbReference type="EMBL" id="SVC63435.1"/>
    </source>
</evidence>
<proteinExistence type="predicted"/>
<dbReference type="AlphaFoldDB" id="A0A382NSX5"/>
<protein>
    <recommendedName>
        <fullName evidence="3">Carbohydrate kinase FGGY N-terminal domain-containing protein</fullName>
    </recommendedName>
</protein>
<sequence length="219" mass="24752">MKKQSVFMGIDVGTSGVKVLLIDTEGNILSEATTQQNVIHVNPTWTEQDPETWWQNTISSINKVLSDSLSLPYPIDISCIGITGQMHSSVFLDNSGDSIRPAILWNDSRTTLQCKNIHDSVGMDFLYNEIGNLALEGFTAPKILWLQENEPHHYERVDRVIMPKDYIRYRMTGELGTDHSDAAGTILYNVRNRKWSNELLKALKIDSNILPPIYDSTDI</sequence>
<keyword evidence="2" id="KW-0418">Kinase</keyword>